<evidence type="ECO:0000256" key="1">
    <source>
        <dbReference type="ARBA" id="ARBA00008467"/>
    </source>
</evidence>
<dbReference type="GO" id="GO:0006633">
    <property type="term" value="P:fatty acid biosynthetic process"/>
    <property type="evidence" value="ECO:0007669"/>
    <property type="project" value="InterPro"/>
</dbReference>
<dbReference type="PANTHER" id="PTHR11712">
    <property type="entry name" value="POLYKETIDE SYNTHASE-RELATED"/>
    <property type="match status" value="1"/>
</dbReference>
<dbReference type="Pfam" id="PF00109">
    <property type="entry name" value="ketoacyl-synt"/>
    <property type="match status" value="1"/>
</dbReference>
<feature type="domain" description="Ketosynthase family 3 (KS3)" evidence="5">
    <location>
        <begin position="54"/>
        <end position="498"/>
    </location>
</feature>
<evidence type="ECO:0000313" key="6">
    <source>
        <dbReference type="EMBL" id="APH81348.1"/>
    </source>
</evidence>
<protein>
    <recommendedName>
        <fullName evidence="2">beta-ketoacyl-[acyl-carrier-protein] synthase I</fullName>
        <ecNumber evidence="2">2.3.1.41</ecNumber>
    </recommendedName>
</protein>
<dbReference type="EMBL" id="KX671164">
    <property type="protein sequence ID" value="APH81348.1"/>
    <property type="molecule type" value="mRNA"/>
</dbReference>
<dbReference type="InterPro" id="IPR000794">
    <property type="entry name" value="Beta-ketoacyl_synthase"/>
</dbReference>
<accession>A0A1L3THU2</accession>
<dbReference type="InterPro" id="IPR014031">
    <property type="entry name" value="Ketoacyl_synth_C"/>
</dbReference>
<name>A0A1L3THU2_PARNA</name>
<dbReference type="PANTHER" id="PTHR11712:SF336">
    <property type="entry name" value="3-OXOACYL-[ACYL-CARRIER-PROTEIN] SYNTHASE, MITOCHONDRIAL"/>
    <property type="match status" value="1"/>
</dbReference>
<dbReference type="NCBIfam" id="NF005589">
    <property type="entry name" value="PRK07314.1"/>
    <property type="match status" value="1"/>
</dbReference>
<dbReference type="InterPro" id="IPR014030">
    <property type="entry name" value="Ketoacyl_synth_N"/>
</dbReference>
<dbReference type="SUPFAM" id="SSF53901">
    <property type="entry name" value="Thiolase-like"/>
    <property type="match status" value="2"/>
</dbReference>
<dbReference type="InterPro" id="IPR016039">
    <property type="entry name" value="Thiolase-like"/>
</dbReference>
<dbReference type="InterPro" id="IPR020841">
    <property type="entry name" value="PKS_Beta-ketoAc_synthase_dom"/>
</dbReference>
<evidence type="ECO:0000256" key="4">
    <source>
        <dbReference type="RuleBase" id="RU003694"/>
    </source>
</evidence>
<sequence>MLRQLAKASLPLSSTAGFHRSSAVPKSLEHEFYLTLSQDISKELKHRGMLDTKTRRIVITGVGTISPLGTDTKEVFDKAMQGETGVRPVVVEDDDDDDDNNIAYQKYGIHYCSDVPFHWKQDCDSLCGGLERAKSPAVRFAEYATLKSLLQADWNPTGDYDKFRTGVCIGNSMVDLDYIAKSHSLVTSGKGKKVSPYFVPRILCNMASGFVAIRHGFRGPNHTASTACSTGAHSIGDAFFFIKSGQADVMVAGGTDTCINALSLVGFNRLRALSTKFVDDPRRASRPFDKDRDGFVMAEGAAVLVLEELQHALKRGANIYCEVIGYGASCDADHITAAKPDGAGALLAVMRAFSNANVMEDIDDELWLVNAHATSTPLGDVAEMNAVRGCLGLIESHQDFWNVRIPHNGPYVTAHKSNLGHMIGAAGAIESSLAAISLQTGQIPGILNLDEPEEGIGKGVQLVRESIYESEKKRDTRRLVLKNSFGFGGTNVSLLFAEYIPGSKLSAK</sequence>
<dbReference type="GO" id="GO:0004315">
    <property type="term" value="F:3-oxoacyl-[acyl-carrier-protein] synthase activity"/>
    <property type="evidence" value="ECO:0007669"/>
    <property type="project" value="UniProtKB-EC"/>
</dbReference>
<dbReference type="Gene3D" id="3.40.47.10">
    <property type="match status" value="1"/>
</dbReference>
<dbReference type="FunFam" id="3.40.47.10:FF:000018">
    <property type="entry name" value="3-oxoacyl-[acyl-carrier-protein] synthase 2"/>
    <property type="match status" value="1"/>
</dbReference>
<dbReference type="PROSITE" id="PS52004">
    <property type="entry name" value="KS3_2"/>
    <property type="match status" value="1"/>
</dbReference>
<evidence type="ECO:0000256" key="2">
    <source>
        <dbReference type="ARBA" id="ARBA00013191"/>
    </source>
</evidence>
<dbReference type="GO" id="GO:0005739">
    <property type="term" value="C:mitochondrion"/>
    <property type="evidence" value="ECO:0007669"/>
    <property type="project" value="TreeGrafter"/>
</dbReference>
<reference evidence="6" key="1">
    <citation type="submission" date="2016-08" db="EMBL/GenBank/DDBJ databases">
        <title>Adverse effects of temperature on growth and fatty acid synthesis in the cyclopoid copepod (Paracyclopina nana).</title>
        <authorList>
            <person name="Lee J.-S."/>
        </authorList>
    </citation>
    <scope>NUCLEOTIDE SEQUENCE</scope>
</reference>
<dbReference type="InterPro" id="IPR018201">
    <property type="entry name" value="Ketoacyl_synth_AS"/>
</dbReference>
<dbReference type="AlphaFoldDB" id="A0A1L3THU2"/>
<evidence type="ECO:0000259" key="5">
    <source>
        <dbReference type="PROSITE" id="PS52004"/>
    </source>
</evidence>
<dbReference type="PROSITE" id="PS00606">
    <property type="entry name" value="KS3_1"/>
    <property type="match status" value="1"/>
</dbReference>
<dbReference type="CDD" id="cd00834">
    <property type="entry name" value="KAS_I_II"/>
    <property type="match status" value="1"/>
</dbReference>
<keyword evidence="3 4" id="KW-0808">Transferase</keyword>
<evidence type="ECO:0000256" key="3">
    <source>
        <dbReference type="ARBA" id="ARBA00022679"/>
    </source>
</evidence>
<comment type="similarity">
    <text evidence="1 4">Belongs to the thiolase-like superfamily. Beta-ketoacyl-ACP synthases family.</text>
</comment>
<organism evidence="6">
    <name type="scientific">Paracyclopina nana</name>
    <name type="common">Marine copepod</name>
    <dbReference type="NCBI Taxonomy" id="565004"/>
    <lineage>
        <taxon>Eukaryota</taxon>
        <taxon>Metazoa</taxon>
        <taxon>Ecdysozoa</taxon>
        <taxon>Arthropoda</taxon>
        <taxon>Crustacea</taxon>
        <taxon>Multicrustacea</taxon>
        <taxon>Hexanauplia</taxon>
        <taxon>Copepoda</taxon>
        <taxon>Cyclopoida</taxon>
        <taxon>Cyclopettidae</taxon>
        <taxon>Paracyclopina</taxon>
    </lineage>
</organism>
<proteinExistence type="evidence at transcript level"/>
<dbReference type="EC" id="2.3.1.41" evidence="2"/>
<dbReference type="SMART" id="SM00825">
    <property type="entry name" value="PKS_KS"/>
    <property type="match status" value="1"/>
</dbReference>
<dbReference type="Pfam" id="PF02801">
    <property type="entry name" value="Ketoacyl-synt_C"/>
    <property type="match status" value="1"/>
</dbReference>